<evidence type="ECO:0000256" key="3">
    <source>
        <dbReference type="ARBA" id="ARBA00014754"/>
    </source>
</evidence>
<evidence type="ECO:0000256" key="1">
    <source>
        <dbReference type="ARBA" id="ARBA00004418"/>
    </source>
</evidence>
<dbReference type="PANTHER" id="PTHR36307">
    <property type="entry name" value="FLAGELLA BASAL BODY P-RING FORMATION PROTEIN FLGA"/>
    <property type="match status" value="1"/>
</dbReference>
<comment type="subcellular location">
    <subcellularLocation>
        <location evidence="1 7">Periplasm</location>
    </subcellularLocation>
</comment>
<organism evidence="10 12">
    <name type="scientific">Colwellia hornerae</name>
    <dbReference type="NCBI Taxonomy" id="89402"/>
    <lineage>
        <taxon>Bacteria</taxon>
        <taxon>Pseudomonadati</taxon>
        <taxon>Pseudomonadota</taxon>
        <taxon>Gammaproteobacteria</taxon>
        <taxon>Alteromonadales</taxon>
        <taxon>Colwelliaceae</taxon>
        <taxon>Colwellia</taxon>
    </lineage>
</organism>
<dbReference type="Pfam" id="PF17656">
    <property type="entry name" value="ChapFlgA_N"/>
    <property type="match status" value="1"/>
</dbReference>
<evidence type="ECO:0000313" key="10">
    <source>
        <dbReference type="EMBL" id="TWX63661.1"/>
    </source>
</evidence>
<dbReference type="Proteomes" id="UP000321525">
    <property type="component" value="Unassembled WGS sequence"/>
</dbReference>
<dbReference type="NCBIfam" id="TIGR03170">
    <property type="entry name" value="flgA_cterm"/>
    <property type="match status" value="1"/>
</dbReference>
<gene>
    <name evidence="10" type="primary">flgA</name>
    <name evidence="9" type="ORF">ESZ26_07645</name>
    <name evidence="10" type="ORF">ESZ27_16125</name>
</gene>
<keyword evidence="10" id="KW-0282">Flagellum</keyword>
<dbReference type="PANTHER" id="PTHR36307:SF1">
    <property type="entry name" value="FLAGELLA BASAL BODY P-RING FORMATION PROTEIN FLGA"/>
    <property type="match status" value="1"/>
</dbReference>
<dbReference type="InterPro" id="IPR017585">
    <property type="entry name" value="SAF_FlgA"/>
</dbReference>
<comment type="function">
    <text evidence="6 7">Involved in the assembly process of the P-ring formation. It may associate with FlgF on the rod constituting a structure essential for the P-ring assembly or may act as a modulator protein for the P-ring assembly.</text>
</comment>
<name>A0A5C6Q4H9_9GAMM</name>
<sequence>MSIFKIFIILSLISAFFSNLVFAQTMDREQLQDFVTQFIKNNTPLPTRGKINVSVSTLDPRIIIKPCLTPLIANIPENHNGRNVNVKINCDDPSSWYLYIPAKIKVVVPVVVAKSIISKGSRLDKSNVTVEYRDSRRIRGESLNDTKIVIGTKAKRRLSAGSILTKKNICFVCKGSHVTLIAQSKTLTIKTSGIALEDGGLGEQIGVENEGSGRTVTGRVSAINEVIIKL</sequence>
<keyword evidence="10" id="KW-0966">Cell projection</keyword>
<feature type="domain" description="SAF" evidence="8">
    <location>
        <begin position="108"/>
        <end position="170"/>
    </location>
</feature>
<evidence type="ECO:0000313" key="11">
    <source>
        <dbReference type="Proteomes" id="UP000321525"/>
    </source>
</evidence>
<reference evidence="10 12" key="1">
    <citation type="submission" date="2019-07" db="EMBL/GenBank/DDBJ databases">
        <title>Genomes of sea-ice associated Colwellia species.</title>
        <authorList>
            <person name="Bowman J.P."/>
        </authorList>
    </citation>
    <scope>NUCLEOTIDE SEQUENCE [LARGE SCALE GENOMIC DNA]</scope>
    <source>
        <strain evidence="9 11">ACAM 607</strain>
        <strain evidence="10 12">IC036</strain>
    </source>
</reference>
<evidence type="ECO:0000313" key="9">
    <source>
        <dbReference type="EMBL" id="TWX60924.1"/>
    </source>
</evidence>
<dbReference type="GO" id="GO:0042597">
    <property type="term" value="C:periplasmic space"/>
    <property type="evidence" value="ECO:0007669"/>
    <property type="project" value="UniProtKB-SubCell"/>
</dbReference>
<evidence type="ECO:0000256" key="5">
    <source>
        <dbReference type="ARBA" id="ARBA00022764"/>
    </source>
</evidence>
<dbReference type="CDD" id="cd11614">
    <property type="entry name" value="SAF_CpaB_FlgA_like"/>
    <property type="match status" value="1"/>
</dbReference>
<dbReference type="Pfam" id="PF13144">
    <property type="entry name" value="ChapFlgA"/>
    <property type="match status" value="1"/>
</dbReference>
<dbReference type="Gene3D" id="3.90.1210.10">
    <property type="entry name" value="Antifreeze-like/N-acetylneuraminic acid synthase C-terminal domain"/>
    <property type="match status" value="1"/>
</dbReference>
<dbReference type="EMBL" id="VOLQ01000040">
    <property type="protein sequence ID" value="TWX63661.1"/>
    <property type="molecule type" value="Genomic_DNA"/>
</dbReference>
<evidence type="ECO:0000256" key="7">
    <source>
        <dbReference type="RuleBase" id="RU362063"/>
    </source>
</evidence>
<protein>
    <recommendedName>
        <fullName evidence="3 7">Flagella basal body P-ring formation protein FlgA</fullName>
    </recommendedName>
</protein>
<keyword evidence="10" id="KW-0969">Cilium</keyword>
<dbReference type="EMBL" id="VOLR01000008">
    <property type="protein sequence ID" value="TWX60924.1"/>
    <property type="molecule type" value="Genomic_DNA"/>
</dbReference>
<dbReference type="Gene3D" id="2.30.30.760">
    <property type="match status" value="1"/>
</dbReference>
<keyword evidence="7" id="KW-1005">Bacterial flagellum biogenesis</keyword>
<comment type="caution">
    <text evidence="10">The sequence shown here is derived from an EMBL/GenBank/DDBJ whole genome shotgun (WGS) entry which is preliminary data.</text>
</comment>
<keyword evidence="11" id="KW-1185">Reference proteome</keyword>
<feature type="signal peptide" evidence="7">
    <location>
        <begin position="1"/>
        <end position="23"/>
    </location>
</feature>
<proteinExistence type="inferred from homology"/>
<comment type="similarity">
    <text evidence="2 7">Belongs to the FlgA family.</text>
</comment>
<evidence type="ECO:0000256" key="4">
    <source>
        <dbReference type="ARBA" id="ARBA00022729"/>
    </source>
</evidence>
<evidence type="ECO:0000256" key="6">
    <source>
        <dbReference type="ARBA" id="ARBA00025643"/>
    </source>
</evidence>
<dbReference type="InterPro" id="IPR039246">
    <property type="entry name" value="Flagellar_FlgA"/>
</dbReference>
<keyword evidence="5 7" id="KW-0574">Periplasm</keyword>
<dbReference type="InterPro" id="IPR041231">
    <property type="entry name" value="FlgA_N"/>
</dbReference>
<dbReference type="AlphaFoldDB" id="A0A5C6Q4H9"/>
<evidence type="ECO:0000313" key="12">
    <source>
        <dbReference type="Proteomes" id="UP000321917"/>
    </source>
</evidence>
<dbReference type="Proteomes" id="UP000321917">
    <property type="component" value="Unassembled WGS sequence"/>
</dbReference>
<dbReference type="GO" id="GO:0044780">
    <property type="term" value="P:bacterial-type flagellum assembly"/>
    <property type="evidence" value="ECO:0007669"/>
    <property type="project" value="InterPro"/>
</dbReference>
<dbReference type="OrthoDB" id="5729023at2"/>
<dbReference type="RefSeq" id="WP_146799149.1">
    <property type="nucleotide sequence ID" value="NZ_VOLP01000009.1"/>
</dbReference>
<keyword evidence="4 7" id="KW-0732">Signal</keyword>
<evidence type="ECO:0000259" key="8">
    <source>
        <dbReference type="SMART" id="SM00858"/>
    </source>
</evidence>
<dbReference type="InterPro" id="IPR013974">
    <property type="entry name" value="SAF"/>
</dbReference>
<accession>A0A5C6Q4H9</accession>
<dbReference type="SMART" id="SM00858">
    <property type="entry name" value="SAF"/>
    <property type="match status" value="1"/>
</dbReference>
<evidence type="ECO:0000256" key="2">
    <source>
        <dbReference type="ARBA" id="ARBA00010474"/>
    </source>
</evidence>
<feature type="chain" id="PRO_5023079559" description="Flagella basal body P-ring formation protein FlgA" evidence="7">
    <location>
        <begin position="24"/>
        <end position="230"/>
    </location>
</feature>